<evidence type="ECO:0000256" key="1">
    <source>
        <dbReference type="SAM" id="MobiDB-lite"/>
    </source>
</evidence>
<dbReference type="Gene3D" id="4.10.410.40">
    <property type="match status" value="1"/>
</dbReference>
<evidence type="ECO:0000313" key="2">
    <source>
        <dbReference type="EMBL" id="PII36239.1"/>
    </source>
</evidence>
<proteinExistence type="predicted"/>
<feature type="region of interest" description="Disordered" evidence="1">
    <location>
        <begin position="1"/>
        <end position="25"/>
    </location>
</feature>
<dbReference type="InterPro" id="IPR014918">
    <property type="entry name" value="Phage_tail_3"/>
</dbReference>
<sequence length="268" mass="28101">MATATRRRATCRPTPSGAPDRAPTSSAAWRLSCPLGRNLIPASAGFFISERPTMAYTVPDGSKLFISTVYAAAIAVTAVTNASPAVASAAAHGLPNGKEFIFTSGWDDANNRVFRVANTAAGTFAIDGLDTLNENRFTPGGGIGSVLPITTWQEIQQVLNPSTSGGDAQFAEVAPLASMNTFQIPTGFSATNITIPIGDDPSLPGYKAVKKASEDRLLVALKVLKPNGNVNYFYGYIALNEIPSLTKGQVDTVTAAMAPQGRTTRYAV</sequence>
<dbReference type="Pfam" id="PF08813">
    <property type="entry name" value="Phage_tail_3"/>
    <property type="match status" value="1"/>
</dbReference>
<accession>A0A2G7T8L2</accession>
<feature type="compositionally biased region" description="Basic residues" evidence="1">
    <location>
        <begin position="1"/>
        <end position="10"/>
    </location>
</feature>
<comment type="caution">
    <text evidence="2">The sequence shown here is derived from an EMBL/GenBank/DDBJ whole genome shotgun (WGS) entry which is preliminary data.</text>
</comment>
<reference evidence="2" key="1">
    <citation type="submission" date="2017-10" db="EMBL/GenBank/DDBJ databases">
        <title>Chryseobacterium sp. B5 is a hydrocarbonoclastic and plant growth promoting bacterium.</title>
        <authorList>
            <person name="Thijs S."/>
            <person name="Gkorezis P."/>
            <person name="Van Hamme J."/>
        </authorList>
    </citation>
    <scope>NUCLEOTIDE SEQUENCE</scope>
    <source>
        <strain evidence="2">B5</strain>
    </source>
</reference>
<name>A0A2G7T8L2_9FLAO</name>
<gene>
    <name evidence="2" type="ORF">CTI11_08825</name>
</gene>
<dbReference type="EMBL" id="PEKC01000023">
    <property type="protein sequence ID" value="PII36239.1"/>
    <property type="molecule type" value="Genomic_DNA"/>
</dbReference>
<organism evidence="2">
    <name type="scientific">Chryseobacterium sp. B5</name>
    <dbReference type="NCBI Taxonomy" id="2050562"/>
    <lineage>
        <taxon>Bacteria</taxon>
        <taxon>Pseudomonadati</taxon>
        <taxon>Bacteroidota</taxon>
        <taxon>Flavobacteriia</taxon>
        <taxon>Flavobacteriales</taxon>
        <taxon>Weeksellaceae</taxon>
        <taxon>Chryseobacterium group</taxon>
        <taxon>Chryseobacterium</taxon>
    </lineage>
</organism>
<dbReference type="AlphaFoldDB" id="A0A2G7T8L2"/>
<protein>
    <submittedName>
        <fullName evidence="2">Phage tail protein</fullName>
    </submittedName>
</protein>